<evidence type="ECO:0000256" key="4">
    <source>
        <dbReference type="ARBA" id="ARBA00023136"/>
    </source>
</evidence>
<dbReference type="Gene3D" id="2.60.40.60">
    <property type="entry name" value="Cadherins"/>
    <property type="match status" value="1"/>
</dbReference>
<reference evidence="7" key="1">
    <citation type="submission" date="2023-07" db="EMBL/GenBank/DDBJ databases">
        <authorList>
            <person name="Stuckert A."/>
        </authorList>
    </citation>
    <scope>NUCLEOTIDE SEQUENCE</scope>
</reference>
<proteinExistence type="predicted"/>
<dbReference type="InterPro" id="IPR015919">
    <property type="entry name" value="Cadherin-like_sf"/>
</dbReference>
<evidence type="ECO:0000259" key="6">
    <source>
        <dbReference type="PROSITE" id="PS50268"/>
    </source>
</evidence>
<evidence type="ECO:0000256" key="3">
    <source>
        <dbReference type="ARBA" id="ARBA00022837"/>
    </source>
</evidence>
<dbReference type="CDD" id="cd11304">
    <property type="entry name" value="Cadherin_repeat"/>
    <property type="match status" value="1"/>
</dbReference>
<dbReference type="EMBL" id="CAUEEQ010016148">
    <property type="protein sequence ID" value="CAJ0940044.1"/>
    <property type="molecule type" value="Genomic_DNA"/>
</dbReference>
<sequence>MYVYIKTTPVNEFSPVFNSSSYVFNVSELSPPSSTIGYIYATDNDYLDKITYTIESGGSTLNAFSIFWMDPNTGVLKLSDYADYETQTKYTLIVKATDTGLKFSTV</sequence>
<feature type="non-terminal residue" evidence="7">
    <location>
        <position position="106"/>
    </location>
</feature>
<dbReference type="PANTHER" id="PTHR24027:SF439">
    <property type="entry name" value="CADHERIN-RELATED FAMILY MEMBER 3"/>
    <property type="match status" value="1"/>
</dbReference>
<comment type="subcellular location">
    <subcellularLocation>
        <location evidence="1">Membrane</location>
    </subcellularLocation>
</comment>
<comment type="caution">
    <text evidence="7">The sequence shown here is derived from an EMBL/GenBank/DDBJ whole genome shotgun (WGS) entry which is preliminary data.</text>
</comment>
<keyword evidence="3 5" id="KW-0106">Calcium</keyword>
<name>A0ABN9LE84_9NEOB</name>
<evidence type="ECO:0000313" key="8">
    <source>
        <dbReference type="Proteomes" id="UP001176940"/>
    </source>
</evidence>
<feature type="domain" description="Cadherin" evidence="6">
    <location>
        <begin position="18"/>
        <end position="100"/>
    </location>
</feature>
<evidence type="ECO:0000256" key="1">
    <source>
        <dbReference type="ARBA" id="ARBA00004370"/>
    </source>
</evidence>
<dbReference type="InterPro" id="IPR002126">
    <property type="entry name" value="Cadherin-like_dom"/>
</dbReference>
<evidence type="ECO:0000256" key="2">
    <source>
        <dbReference type="ARBA" id="ARBA00022737"/>
    </source>
</evidence>
<evidence type="ECO:0000256" key="5">
    <source>
        <dbReference type="PROSITE-ProRule" id="PRU00043"/>
    </source>
</evidence>
<protein>
    <recommendedName>
        <fullName evidence="6">Cadherin domain-containing protein</fullName>
    </recommendedName>
</protein>
<keyword evidence="4" id="KW-0472">Membrane</keyword>
<keyword evidence="8" id="KW-1185">Reference proteome</keyword>
<dbReference type="PROSITE" id="PS50268">
    <property type="entry name" value="CADHERIN_2"/>
    <property type="match status" value="1"/>
</dbReference>
<gene>
    <name evidence="7" type="ORF">RIMI_LOCUS8220402</name>
</gene>
<dbReference type="PRINTS" id="PR00205">
    <property type="entry name" value="CADHERIN"/>
</dbReference>
<organism evidence="7 8">
    <name type="scientific">Ranitomeya imitator</name>
    <name type="common">mimic poison frog</name>
    <dbReference type="NCBI Taxonomy" id="111125"/>
    <lineage>
        <taxon>Eukaryota</taxon>
        <taxon>Metazoa</taxon>
        <taxon>Chordata</taxon>
        <taxon>Craniata</taxon>
        <taxon>Vertebrata</taxon>
        <taxon>Euteleostomi</taxon>
        <taxon>Amphibia</taxon>
        <taxon>Batrachia</taxon>
        <taxon>Anura</taxon>
        <taxon>Neobatrachia</taxon>
        <taxon>Hyloidea</taxon>
        <taxon>Dendrobatidae</taxon>
        <taxon>Dendrobatinae</taxon>
        <taxon>Ranitomeya</taxon>
    </lineage>
</organism>
<accession>A0ABN9LE84</accession>
<keyword evidence="2" id="KW-0677">Repeat</keyword>
<dbReference type="Pfam" id="PF00028">
    <property type="entry name" value="Cadherin"/>
    <property type="match status" value="1"/>
</dbReference>
<dbReference type="PANTHER" id="PTHR24027">
    <property type="entry name" value="CADHERIN-23"/>
    <property type="match status" value="1"/>
</dbReference>
<dbReference type="SUPFAM" id="SSF49313">
    <property type="entry name" value="Cadherin-like"/>
    <property type="match status" value="1"/>
</dbReference>
<dbReference type="InterPro" id="IPR039808">
    <property type="entry name" value="Cadherin"/>
</dbReference>
<dbReference type="Proteomes" id="UP001176940">
    <property type="component" value="Unassembled WGS sequence"/>
</dbReference>
<evidence type="ECO:0000313" key="7">
    <source>
        <dbReference type="EMBL" id="CAJ0940044.1"/>
    </source>
</evidence>